<keyword evidence="13 14" id="KW-0472">Membrane</keyword>
<sequence>MHMQNCIFSLFSLYSDIIKTDIKIQGKEAAILFTKKISYIRQQDLKDCGPACLAMISRYHGFTMSISKIREIAGTDLEGTNIKGLIEAGEKLGFEVKGVKATNFEAFKEIPLPAIAHVVMDGGLLHYVVIHKVKNNKIYIVDPEKGFATYSLEEFGQIWTGILVLMTPSGDFQTGKSSQSTLSRFIFLLRQQTNLLVPLFFASIFFNLFGLLGAFYFKFLIDDIVTNQLLQTLHIVSIGIVILYIFKVFLSYFRTHLILYLSRRIDIQLMLGYYRHVVGLPMNFFETRKVGEIISRFMDASKIRDALSTITVTLMIDTVMVTLGAVLLYIHSPVLFGVTLLLIPFYIGIIFAFRKPYQHINREEMESNAKLNSYLVESLNGIATIKSYNAEKEVFFQTENRFVNLLRYVFKRGMLSNLQGSIKMGLELIGGTVILWVGAMQVLKGSMTIGELITYNALLGYFLNPIENLIGIQPTMQSALVAGERLNEIFDLDAEKDEKEHKKVSPKQLSGKIECSNVTFRYGTRKNVLNNISFSIEQGSQVAFVGESGSGKTTISKLLMNYYEAQEGVIYYEDYHIKEINRTALRDRIAYVSQESFFFSASIYENLRFGLERQVSLEEMIHVCKLACIHEFISELPLSYETLLEENASNLSGGQRQRLAIARALLKKPDILILDEATSNLDSTTEKHITDMLKELGLQGVTVIMIAHRLSTIQHANRIFVMEKGNIIERGSHEELLFHKGEYYRLWKNQTVHVEHIESQSYAMRGGQYE</sequence>
<comment type="caution">
    <text evidence="18">The sequence shown here is derived from an EMBL/GenBank/DDBJ whole genome shotgun (WGS) entry which is preliminary data.</text>
</comment>
<dbReference type="MEROPS" id="C39.001"/>
<evidence type="ECO:0000256" key="10">
    <source>
        <dbReference type="ARBA" id="ARBA00022840"/>
    </source>
</evidence>
<feature type="domain" description="ABC transporter" evidence="15">
    <location>
        <begin position="513"/>
        <end position="749"/>
    </location>
</feature>
<evidence type="ECO:0000256" key="7">
    <source>
        <dbReference type="ARBA" id="ARBA00022741"/>
    </source>
</evidence>
<feature type="transmembrane region" description="Helical" evidence="14">
    <location>
        <begin position="229"/>
        <end position="253"/>
    </location>
</feature>
<dbReference type="PROSITE" id="PS50929">
    <property type="entry name" value="ABC_TM1F"/>
    <property type="match status" value="1"/>
</dbReference>
<evidence type="ECO:0000256" key="5">
    <source>
        <dbReference type="ARBA" id="ARBA00022670"/>
    </source>
</evidence>
<dbReference type="Pfam" id="PF00005">
    <property type="entry name" value="ABC_tran"/>
    <property type="match status" value="1"/>
</dbReference>
<evidence type="ECO:0000256" key="6">
    <source>
        <dbReference type="ARBA" id="ARBA00022692"/>
    </source>
</evidence>
<dbReference type="Gene3D" id="3.90.70.10">
    <property type="entry name" value="Cysteine proteinases"/>
    <property type="match status" value="1"/>
</dbReference>
<gene>
    <name evidence="18" type="ORF">bcere0026_53430</name>
</gene>
<evidence type="ECO:0000256" key="13">
    <source>
        <dbReference type="ARBA" id="ARBA00023136"/>
    </source>
</evidence>
<dbReference type="Pfam" id="PF03412">
    <property type="entry name" value="Peptidase_C39"/>
    <property type="match status" value="1"/>
</dbReference>
<keyword evidence="10" id="KW-0067">ATP-binding</keyword>
<dbReference type="GO" id="GO:0008234">
    <property type="term" value="F:cysteine-type peptidase activity"/>
    <property type="evidence" value="ECO:0007669"/>
    <property type="project" value="UniProtKB-KW"/>
</dbReference>
<dbReference type="GO" id="GO:0015421">
    <property type="term" value="F:ABC-type oligopeptide transporter activity"/>
    <property type="evidence" value="ECO:0007669"/>
    <property type="project" value="TreeGrafter"/>
</dbReference>
<keyword evidence="12 14" id="KW-1133">Transmembrane helix</keyword>
<evidence type="ECO:0000259" key="15">
    <source>
        <dbReference type="PROSITE" id="PS50893"/>
    </source>
</evidence>
<feature type="transmembrane region" description="Helical" evidence="14">
    <location>
        <begin position="306"/>
        <end position="328"/>
    </location>
</feature>
<keyword evidence="9" id="KW-0788">Thiol protease</keyword>
<protein>
    <submittedName>
        <fullName evidence="18">ABC transporter CbaT</fullName>
    </submittedName>
</protein>
<dbReference type="InterPro" id="IPR003439">
    <property type="entry name" value="ABC_transporter-like_ATP-bd"/>
</dbReference>
<evidence type="ECO:0000256" key="3">
    <source>
        <dbReference type="ARBA" id="ARBA00022448"/>
    </source>
</evidence>
<organism evidence="18">
    <name type="scientific">Bacillus mycoides</name>
    <dbReference type="NCBI Taxonomy" id="1405"/>
    <lineage>
        <taxon>Bacteria</taxon>
        <taxon>Bacillati</taxon>
        <taxon>Bacillota</taxon>
        <taxon>Bacilli</taxon>
        <taxon>Bacillales</taxon>
        <taxon>Bacillaceae</taxon>
        <taxon>Bacillus</taxon>
        <taxon>Bacillus cereus group</taxon>
    </lineage>
</organism>
<dbReference type="InterPro" id="IPR027417">
    <property type="entry name" value="P-loop_NTPase"/>
</dbReference>
<keyword evidence="7" id="KW-0547">Nucleotide-binding</keyword>
<dbReference type="Gene3D" id="3.40.50.300">
    <property type="entry name" value="P-loop containing nucleotide triphosphate hydrolases"/>
    <property type="match status" value="1"/>
</dbReference>
<evidence type="ECO:0000256" key="9">
    <source>
        <dbReference type="ARBA" id="ARBA00022807"/>
    </source>
</evidence>
<feature type="transmembrane region" description="Helical" evidence="14">
    <location>
        <begin position="195"/>
        <end position="217"/>
    </location>
</feature>
<comment type="subcellular location">
    <subcellularLocation>
        <location evidence="1">Cell membrane</location>
        <topology evidence="1">Multi-pass membrane protein</topology>
    </subcellularLocation>
</comment>
<dbReference type="GO" id="GO:0016887">
    <property type="term" value="F:ATP hydrolysis activity"/>
    <property type="evidence" value="ECO:0007669"/>
    <property type="project" value="InterPro"/>
</dbReference>
<dbReference type="FunFam" id="3.40.50.300:FF:000218">
    <property type="entry name" value="Multidrug ABC transporter ATP-binding protein"/>
    <property type="match status" value="1"/>
</dbReference>
<dbReference type="Proteomes" id="UP000001753">
    <property type="component" value="Chromosome"/>
</dbReference>
<feature type="domain" description="Peptidase C39" evidence="17">
    <location>
        <begin position="42"/>
        <end position="166"/>
    </location>
</feature>
<accession>C2Y2Z6</accession>
<keyword evidence="4" id="KW-1003">Cell membrane</keyword>
<evidence type="ECO:0000256" key="12">
    <source>
        <dbReference type="ARBA" id="ARBA00022989"/>
    </source>
</evidence>
<evidence type="ECO:0000256" key="2">
    <source>
        <dbReference type="ARBA" id="ARBA00005417"/>
    </source>
</evidence>
<dbReference type="AlphaFoldDB" id="C2Y2Z6"/>
<evidence type="ECO:0000259" key="17">
    <source>
        <dbReference type="PROSITE" id="PS50990"/>
    </source>
</evidence>
<dbReference type="InterPro" id="IPR003593">
    <property type="entry name" value="AAA+_ATPase"/>
</dbReference>
<dbReference type="PROSITE" id="PS50893">
    <property type="entry name" value="ABC_TRANSPORTER_2"/>
    <property type="match status" value="1"/>
</dbReference>
<evidence type="ECO:0000256" key="8">
    <source>
        <dbReference type="ARBA" id="ARBA00022801"/>
    </source>
</evidence>
<evidence type="ECO:0000256" key="1">
    <source>
        <dbReference type="ARBA" id="ARBA00004651"/>
    </source>
</evidence>
<dbReference type="CDD" id="cd18570">
    <property type="entry name" value="ABC_6TM_PCAT1_LagD_like"/>
    <property type="match status" value="1"/>
</dbReference>
<evidence type="ECO:0000313" key="18">
    <source>
        <dbReference type="EMBL" id="EEL67691.1"/>
    </source>
</evidence>
<evidence type="ECO:0000256" key="4">
    <source>
        <dbReference type="ARBA" id="ARBA00022475"/>
    </source>
</evidence>
<name>C2Y2Z6_BACMY</name>
<feature type="transmembrane region" description="Helical" evidence="14">
    <location>
        <begin position="424"/>
        <end position="443"/>
    </location>
</feature>
<keyword evidence="11" id="KW-1278">Translocase</keyword>
<proteinExistence type="inferred from homology"/>
<dbReference type="EMBL" id="ACMP01000159">
    <property type="protein sequence ID" value="EEL67691.1"/>
    <property type="molecule type" value="Genomic_DNA"/>
</dbReference>
<dbReference type="GO" id="GO:0043214">
    <property type="term" value="F:ABC-type bacteriocin transporter activity"/>
    <property type="evidence" value="ECO:0007669"/>
    <property type="project" value="InterPro"/>
</dbReference>
<feature type="transmembrane region" description="Helical" evidence="14">
    <location>
        <begin position="334"/>
        <end position="353"/>
    </location>
</feature>
<dbReference type="InterPro" id="IPR011527">
    <property type="entry name" value="ABC1_TM_dom"/>
</dbReference>
<comment type="similarity">
    <text evidence="2">Belongs to the ABC transporter superfamily.</text>
</comment>
<dbReference type="Gene3D" id="1.20.1560.10">
    <property type="entry name" value="ABC transporter type 1, transmembrane domain"/>
    <property type="match status" value="1"/>
</dbReference>
<keyword evidence="5" id="KW-0645">Protease</keyword>
<evidence type="ECO:0000259" key="16">
    <source>
        <dbReference type="PROSITE" id="PS50929"/>
    </source>
</evidence>
<dbReference type="HOGENOM" id="CLU_000604_84_3_9"/>
<dbReference type="GO" id="GO:0006508">
    <property type="term" value="P:proteolysis"/>
    <property type="evidence" value="ECO:0007669"/>
    <property type="project" value="UniProtKB-KW"/>
</dbReference>
<dbReference type="PROSITE" id="PS00211">
    <property type="entry name" value="ABC_TRANSPORTER_1"/>
    <property type="match status" value="1"/>
</dbReference>
<reference evidence="18" key="1">
    <citation type="journal article" date="2012" name="Genome Res.">
        <title>Genomic characterization of the Bacillus cereus sensu lato species: Backdrop to the evolution of Bacillus anthracis.</title>
        <authorList>
            <person name="Zwick M.E."/>
            <person name="Joseph S.J."/>
            <person name="Didelot X."/>
            <person name="Chen P.E."/>
            <person name="Bishop-Lilly K.A."/>
            <person name="Stewart A.C."/>
            <person name="Willner K."/>
            <person name="Nolan N."/>
            <person name="Lentz S."/>
            <person name="Thomason M.K."/>
            <person name="Sozhamannan S."/>
            <person name="Mateczun A.J."/>
            <person name="Du L."/>
            <person name="Read T.D."/>
        </authorList>
    </citation>
    <scope>NUCLEOTIDE SEQUENCE [LARGE SCALE GENOMIC DNA]</scope>
    <source>
        <strain evidence="18">AH603</strain>
    </source>
</reference>
<dbReference type="NCBIfam" id="TIGR01193">
    <property type="entry name" value="bacteriocin_ABC"/>
    <property type="match status" value="1"/>
</dbReference>
<dbReference type="SMART" id="SM00382">
    <property type="entry name" value="AAA"/>
    <property type="match status" value="1"/>
</dbReference>
<dbReference type="SUPFAM" id="SSF52540">
    <property type="entry name" value="P-loop containing nucleoside triphosphate hydrolases"/>
    <property type="match status" value="1"/>
</dbReference>
<dbReference type="Pfam" id="PF00664">
    <property type="entry name" value="ABC_membrane"/>
    <property type="match status" value="1"/>
</dbReference>
<dbReference type="InterPro" id="IPR005074">
    <property type="entry name" value="Peptidase_C39"/>
</dbReference>
<evidence type="ECO:0000256" key="14">
    <source>
        <dbReference type="SAM" id="Phobius"/>
    </source>
</evidence>
<dbReference type="GO" id="GO:0005886">
    <property type="term" value="C:plasma membrane"/>
    <property type="evidence" value="ECO:0007669"/>
    <property type="project" value="UniProtKB-SubCell"/>
</dbReference>
<dbReference type="InterPro" id="IPR017871">
    <property type="entry name" value="ABC_transporter-like_CS"/>
</dbReference>
<evidence type="ECO:0000256" key="11">
    <source>
        <dbReference type="ARBA" id="ARBA00022967"/>
    </source>
</evidence>
<keyword evidence="8" id="KW-0378">Hydrolase</keyword>
<dbReference type="SUPFAM" id="SSF90123">
    <property type="entry name" value="ABC transporter transmembrane region"/>
    <property type="match status" value="1"/>
</dbReference>
<dbReference type="GO" id="GO:0005524">
    <property type="term" value="F:ATP binding"/>
    <property type="evidence" value="ECO:0007669"/>
    <property type="project" value="UniProtKB-KW"/>
</dbReference>
<keyword evidence="6 14" id="KW-0812">Transmembrane</keyword>
<dbReference type="PROSITE" id="PS50990">
    <property type="entry name" value="PEPTIDASE_C39"/>
    <property type="match status" value="1"/>
</dbReference>
<dbReference type="PANTHER" id="PTHR43394:SF1">
    <property type="entry name" value="ATP-BINDING CASSETTE SUB-FAMILY B MEMBER 10, MITOCHONDRIAL"/>
    <property type="match status" value="1"/>
</dbReference>
<dbReference type="PANTHER" id="PTHR43394">
    <property type="entry name" value="ATP-DEPENDENT PERMEASE MDL1, MITOCHONDRIAL"/>
    <property type="match status" value="1"/>
</dbReference>
<dbReference type="CDD" id="cd02418">
    <property type="entry name" value="Peptidase_C39B"/>
    <property type="match status" value="1"/>
</dbReference>
<dbReference type="InterPro" id="IPR036640">
    <property type="entry name" value="ABC1_TM_sf"/>
</dbReference>
<dbReference type="InterPro" id="IPR039421">
    <property type="entry name" value="Type_1_exporter"/>
</dbReference>
<feature type="domain" description="ABC transmembrane type-1" evidence="16">
    <location>
        <begin position="199"/>
        <end position="478"/>
    </location>
</feature>
<keyword evidence="3" id="KW-0813">Transport</keyword>
<dbReference type="InterPro" id="IPR005897">
    <property type="entry name" value="Pept_C39_ABC_bacteriocin"/>
</dbReference>